<evidence type="ECO:0000313" key="2">
    <source>
        <dbReference type="Proteomes" id="UP000640274"/>
    </source>
</evidence>
<comment type="caution">
    <text evidence="1">The sequence shown here is derived from an EMBL/GenBank/DDBJ whole genome shotgun (WGS) entry which is preliminary data.</text>
</comment>
<dbReference type="Proteomes" id="UP000640274">
    <property type="component" value="Unassembled WGS sequence"/>
</dbReference>
<proteinExistence type="predicted"/>
<organism evidence="1 2">
    <name type="scientific">Paenibacillus roseus</name>
    <dbReference type="NCBI Taxonomy" id="2798579"/>
    <lineage>
        <taxon>Bacteria</taxon>
        <taxon>Bacillati</taxon>
        <taxon>Bacillota</taxon>
        <taxon>Bacilli</taxon>
        <taxon>Bacillales</taxon>
        <taxon>Paenibacillaceae</taxon>
        <taxon>Paenibacillus</taxon>
    </lineage>
</organism>
<sequence length="436" mass="49923">MKRVELHYTPETSMGLINYITGKVYLYPHNSREIHNDMGGAQYYCSRSGATGSGFIDKNLAGLRMINTANSTYKAHDFMSSNIQLFAASSRWDHPTKIVVRMMGEKNLLIFFEEFEEFTKFSKYLYSLVSHADNTVSCYEYMAREAEGWDLSTFTLQLTRYGYAYTKWESWEESWTIINHNLGRGIDYESLITSGAEKIETKEVSRTHSTLMVQYHEISDSFVKINRLGNVTAVFDADPIIDNEGLRALVTSQGGYVKHLDEDSGFILLPTMGADHLYAENTDFDYLLGVAFVKPSREAMDLTKEEFYYGVKKFIIPPVCEYESFVDPDTVYLDSSGYQDHHIYLARLAMSYVAESVRKSYVNDNFLHSVDRSLIVTPADSIAAGNCDVGTRAFQRKYFRHQESVTIGELVDFLDSRIAKDVRPHIMRVIMHMGRK</sequence>
<keyword evidence="2" id="KW-1185">Reference proteome</keyword>
<dbReference type="AlphaFoldDB" id="A0A934J4Y6"/>
<gene>
    <name evidence="1" type="ORF">JFN88_06110</name>
</gene>
<reference evidence="1" key="1">
    <citation type="submission" date="2020-12" db="EMBL/GenBank/DDBJ databases">
        <authorList>
            <person name="Huq M.A."/>
        </authorList>
    </citation>
    <scope>NUCLEOTIDE SEQUENCE</scope>
    <source>
        <strain evidence="1">MAHUQ-46</strain>
    </source>
</reference>
<protein>
    <submittedName>
        <fullName evidence="1">Uncharacterized protein</fullName>
    </submittedName>
</protein>
<dbReference type="EMBL" id="JAELUP010000014">
    <property type="protein sequence ID" value="MBJ6360891.1"/>
    <property type="molecule type" value="Genomic_DNA"/>
</dbReference>
<accession>A0A934J4Y6</accession>
<evidence type="ECO:0000313" key="1">
    <source>
        <dbReference type="EMBL" id="MBJ6360891.1"/>
    </source>
</evidence>
<name>A0A934J4Y6_9BACL</name>